<dbReference type="Pfam" id="PF01176">
    <property type="entry name" value="eIF-1a"/>
    <property type="match status" value="1"/>
</dbReference>
<reference evidence="5" key="1">
    <citation type="submission" date="2022-12" db="EMBL/GenBank/DDBJ databases">
        <title>Genomic Characterization of Candidatus Phytoplasma sacchari in China.</title>
        <authorList>
            <person name="Zhang R.-Y."/>
        </authorList>
    </citation>
    <scope>NUCLEOTIDE SEQUENCE [LARGE SCALE GENOMIC DNA]</scope>
    <source>
        <strain evidence="5">SCWL1</strain>
    </source>
</reference>
<evidence type="ECO:0000256" key="1">
    <source>
        <dbReference type="ARBA" id="ARBA00010939"/>
    </source>
</evidence>
<evidence type="ECO:0000256" key="2">
    <source>
        <dbReference type="ARBA" id="ARBA00022540"/>
    </source>
</evidence>
<evidence type="ECO:0000259" key="4">
    <source>
        <dbReference type="Pfam" id="PF01176"/>
    </source>
</evidence>
<comment type="similarity">
    <text evidence="1">Belongs to the IF-1 family.</text>
</comment>
<sequence>METKKIKICDAKVIKLLPNAKFQLMLLPSQKIITGYISGKLYINKIRILQGDKVKVDSKYRIIYRYLP</sequence>
<dbReference type="SUPFAM" id="SSF50249">
    <property type="entry name" value="Nucleic acid-binding proteins"/>
    <property type="match status" value="1"/>
</dbReference>
<dbReference type="InterPro" id="IPR012340">
    <property type="entry name" value="NA-bd_OB-fold"/>
</dbReference>
<keyword evidence="6" id="KW-1185">Reference proteome</keyword>
<dbReference type="GO" id="GO:0003743">
    <property type="term" value="F:translation initiation factor activity"/>
    <property type="evidence" value="ECO:0007669"/>
    <property type="project" value="UniProtKB-KW"/>
</dbReference>
<evidence type="ECO:0000256" key="3">
    <source>
        <dbReference type="ARBA" id="ARBA00022917"/>
    </source>
</evidence>
<evidence type="ECO:0000313" key="5">
    <source>
        <dbReference type="EMBL" id="WBL31246.1"/>
    </source>
</evidence>
<keyword evidence="2 5" id="KW-0396">Initiation factor</keyword>
<gene>
    <name evidence="5" type="ORF">O7R10_01360</name>
</gene>
<protein>
    <submittedName>
        <fullName evidence="5">Translation initiation factor IF-1</fullName>
    </submittedName>
</protein>
<accession>A0ABY7M0J1</accession>
<keyword evidence="3" id="KW-0648">Protein biosynthesis</keyword>
<dbReference type="PANTHER" id="PTHR33370">
    <property type="entry name" value="TRANSLATION INITIATION FACTOR IF-1, CHLOROPLASTIC"/>
    <property type="match status" value="1"/>
</dbReference>
<feature type="domain" description="S1-like" evidence="4">
    <location>
        <begin position="10"/>
        <end position="65"/>
    </location>
</feature>
<dbReference type="Gene3D" id="2.40.50.140">
    <property type="entry name" value="Nucleic acid-binding proteins"/>
    <property type="match status" value="1"/>
</dbReference>
<dbReference type="InterPro" id="IPR006196">
    <property type="entry name" value="RNA-binding_domain_S1_IF1"/>
</dbReference>
<evidence type="ECO:0000313" key="6">
    <source>
        <dbReference type="Proteomes" id="UP001210120"/>
    </source>
</evidence>
<dbReference type="Proteomes" id="UP001210120">
    <property type="component" value="Chromosome"/>
</dbReference>
<dbReference type="InterPro" id="IPR004368">
    <property type="entry name" value="TIF_IF1"/>
</dbReference>
<proteinExistence type="inferred from homology"/>
<name>A0ABY7M0J1_9MOLU</name>
<organism evidence="5 6">
    <name type="scientific">Candidatus Phytoplasma sacchari</name>
    <dbReference type="NCBI Taxonomy" id="2609813"/>
    <lineage>
        <taxon>Bacteria</taxon>
        <taxon>Bacillati</taxon>
        <taxon>Mycoplasmatota</taxon>
        <taxon>Mollicutes</taxon>
        <taxon>Acholeplasmatales</taxon>
        <taxon>Acholeplasmataceae</taxon>
        <taxon>Candidatus Phytoplasma</taxon>
        <taxon>16SrXI (Rice yellow dwarf group)</taxon>
    </lineage>
</organism>
<dbReference type="PANTHER" id="PTHR33370:SF1">
    <property type="entry name" value="TRANSLATION INITIATION FACTOR IF-1, CHLOROPLASTIC"/>
    <property type="match status" value="1"/>
</dbReference>
<dbReference type="EMBL" id="CP115156">
    <property type="protein sequence ID" value="WBL31246.1"/>
    <property type="molecule type" value="Genomic_DNA"/>
</dbReference>